<sequence>GYLDLITLWFLSKFGVKPMHFFGLLGSFMFVLGFMAAAYMGVSKLYHVYAGLPYRLITESPYFYLSLTTMITGTQLFLTGFIGELISRNATGRNNYQIEKMI</sequence>
<dbReference type="EC" id="2.4.2.53" evidence="2"/>
<feature type="transmembrane region" description="Helical" evidence="1">
    <location>
        <begin position="62"/>
        <end position="83"/>
    </location>
</feature>
<dbReference type="EMBL" id="SNRY01008497">
    <property type="protein sequence ID" value="KAA6308421.1"/>
    <property type="molecule type" value="Genomic_DNA"/>
</dbReference>
<keyword evidence="1" id="KW-0472">Membrane</keyword>
<protein>
    <submittedName>
        <fullName evidence="2">Undecaprenyl-phosphate 4-deoxy-4-formamido-L-arabinose transferase</fullName>
        <ecNumber evidence="2">2.4.2.53</ecNumber>
    </submittedName>
</protein>
<reference evidence="2" key="1">
    <citation type="submission" date="2019-03" db="EMBL/GenBank/DDBJ databases">
        <title>Single cell metagenomics reveals metabolic interactions within the superorganism composed of flagellate Streblomastix strix and complex community of Bacteroidetes bacteria on its surface.</title>
        <authorList>
            <person name="Treitli S.C."/>
            <person name="Kolisko M."/>
            <person name="Husnik F."/>
            <person name="Keeling P."/>
            <person name="Hampl V."/>
        </authorList>
    </citation>
    <scope>NUCLEOTIDE SEQUENCE</scope>
    <source>
        <strain evidence="2">STM</strain>
    </source>
</reference>
<name>A0A5J4PI29_9ZZZZ</name>
<feature type="transmembrane region" description="Helical" evidence="1">
    <location>
        <begin position="21"/>
        <end position="42"/>
    </location>
</feature>
<accession>A0A5J4PI29</accession>
<dbReference type="GO" id="GO:0099621">
    <property type="term" value="F:undecaprenyl-phosphate 4-deoxy-4-formamido-L-arabinose transferase activity"/>
    <property type="evidence" value="ECO:0007669"/>
    <property type="project" value="UniProtKB-EC"/>
</dbReference>
<keyword evidence="1" id="KW-0812">Transmembrane</keyword>
<organism evidence="2">
    <name type="scientific">termite gut metagenome</name>
    <dbReference type="NCBI Taxonomy" id="433724"/>
    <lineage>
        <taxon>unclassified sequences</taxon>
        <taxon>metagenomes</taxon>
        <taxon>organismal metagenomes</taxon>
    </lineage>
</organism>
<keyword evidence="2" id="KW-0328">Glycosyltransferase</keyword>
<proteinExistence type="predicted"/>
<keyword evidence="2" id="KW-0808">Transferase</keyword>
<evidence type="ECO:0000313" key="2">
    <source>
        <dbReference type="EMBL" id="KAA6308421.1"/>
    </source>
</evidence>
<dbReference type="AlphaFoldDB" id="A0A5J4PI29"/>
<gene>
    <name evidence="2" type="ORF">EZS27_039911</name>
</gene>
<evidence type="ECO:0000256" key="1">
    <source>
        <dbReference type="SAM" id="Phobius"/>
    </source>
</evidence>
<comment type="caution">
    <text evidence="2">The sequence shown here is derived from an EMBL/GenBank/DDBJ whole genome shotgun (WGS) entry which is preliminary data.</text>
</comment>
<keyword evidence="1" id="KW-1133">Transmembrane helix</keyword>
<feature type="non-terminal residue" evidence="2">
    <location>
        <position position="1"/>
    </location>
</feature>